<dbReference type="Proteomes" id="UP000014909">
    <property type="component" value="Chromosome"/>
</dbReference>
<dbReference type="HOGENOM" id="CLU_009834_7_3_6"/>
<dbReference type="InterPro" id="IPR001753">
    <property type="entry name" value="Enoyl-CoA_hydra/iso"/>
</dbReference>
<dbReference type="Pfam" id="PF00378">
    <property type="entry name" value="ECH_1"/>
    <property type="match status" value="1"/>
</dbReference>
<evidence type="ECO:0000313" key="3">
    <source>
        <dbReference type="Proteomes" id="UP000014909"/>
    </source>
</evidence>
<dbReference type="CDD" id="cd06558">
    <property type="entry name" value="crotonase-like"/>
    <property type="match status" value="1"/>
</dbReference>
<dbReference type="GO" id="GO:0008300">
    <property type="term" value="P:isoprenoid catabolic process"/>
    <property type="evidence" value="ECO:0007669"/>
    <property type="project" value="TreeGrafter"/>
</dbReference>
<dbReference type="Gene3D" id="1.10.12.10">
    <property type="entry name" value="Lyase 2-enoyl-coa Hydratase, Chain A, domain 2"/>
    <property type="match status" value="1"/>
</dbReference>
<dbReference type="PATRIC" id="fig|1300253.3.peg.124"/>
<organism evidence="2 3">
    <name type="scientific">Alteromonas mediterranea 615</name>
    <dbReference type="NCBI Taxonomy" id="1300253"/>
    <lineage>
        <taxon>Bacteria</taxon>
        <taxon>Pseudomonadati</taxon>
        <taxon>Pseudomonadota</taxon>
        <taxon>Gammaproteobacteria</taxon>
        <taxon>Alteromonadales</taxon>
        <taxon>Alteromonadaceae</taxon>
        <taxon>Alteromonas/Salinimonas group</taxon>
        <taxon>Alteromonas</taxon>
    </lineage>
</organism>
<dbReference type="EMBL" id="CP004846">
    <property type="protein sequence ID" value="AGP76528.1"/>
    <property type="molecule type" value="Genomic_DNA"/>
</dbReference>
<dbReference type="InterPro" id="IPR029045">
    <property type="entry name" value="ClpP/crotonase-like_dom_sf"/>
</dbReference>
<sequence length="273" mass="29684">MEHDTTWLNSIDFKEISVQLEDSILHIQFNRPHKKNAMNLALVEEMMQCFTFGADLKSLRGVVITGSEGNFCSGGDISDMHLSSLNESEREKTIWHFNRSFGRMITQVKHSPIPVVAAVEGAVLGGGFGLACVADISIASDSAFFALPETGLGVIPAQVAPFVAGRIGIDHTKRLALTGEKLNAEQALHLGLVHRVCSPQTLKDQINSAIKQVKQCAPEANSSTKRLLLGLNNTPLEQILDDAAAAFVRSLSSEEGIEGTKAFMQKRKPSWCE</sequence>
<dbReference type="SUPFAM" id="SSF52096">
    <property type="entry name" value="ClpP/crotonase"/>
    <property type="match status" value="1"/>
</dbReference>
<dbReference type="AlphaFoldDB" id="S5AI39"/>
<dbReference type="InterPro" id="IPR014748">
    <property type="entry name" value="Enoyl-CoA_hydra_C"/>
</dbReference>
<gene>
    <name evidence="2" type="ORF">I633_00605</name>
</gene>
<evidence type="ECO:0000256" key="1">
    <source>
        <dbReference type="ARBA" id="ARBA00005254"/>
    </source>
</evidence>
<name>S5AI39_9ALTE</name>
<reference evidence="2 3" key="1">
    <citation type="journal article" date="2013" name="Genome Biol. Evol.">
        <title>Genomic Diversity of "Deep Ecotype" Alteromonas macleodii Isolates: Evidence for Pan-Mediterranean Clonal Frames.</title>
        <authorList>
            <person name="Lopez-Perez M."/>
            <person name="Gonzaga A."/>
            <person name="Rodriguez-Valera F."/>
        </authorList>
    </citation>
    <scope>NUCLEOTIDE SEQUENCE [LARGE SCALE GENOMIC DNA]</scope>
    <source>
        <strain evidence="3">'English Channel 615'</strain>
    </source>
</reference>
<dbReference type="GO" id="GO:0016853">
    <property type="term" value="F:isomerase activity"/>
    <property type="evidence" value="ECO:0007669"/>
    <property type="project" value="UniProtKB-KW"/>
</dbReference>
<dbReference type="KEGG" id="amh:I633_00605"/>
<accession>S5AI39</accession>
<comment type="similarity">
    <text evidence="1">Belongs to the enoyl-CoA hydratase/isomerase family.</text>
</comment>
<keyword evidence="2" id="KW-0413">Isomerase</keyword>
<dbReference type="PANTHER" id="PTHR42964:SF1">
    <property type="entry name" value="POLYKETIDE BIOSYNTHESIS ENOYL-COA HYDRATASE PKSH-RELATED"/>
    <property type="match status" value="1"/>
</dbReference>
<dbReference type="InterPro" id="IPR051683">
    <property type="entry name" value="Enoyl-CoA_Hydratase/Isomerase"/>
</dbReference>
<proteinExistence type="inferred from homology"/>
<evidence type="ECO:0000313" key="2">
    <source>
        <dbReference type="EMBL" id="AGP76528.1"/>
    </source>
</evidence>
<dbReference type="Gene3D" id="3.90.226.10">
    <property type="entry name" value="2-enoyl-CoA Hydratase, Chain A, domain 1"/>
    <property type="match status" value="1"/>
</dbReference>
<protein>
    <submittedName>
        <fullName evidence="2">Enoyl-CoA hydratase/isomerase</fullName>
    </submittedName>
</protein>
<dbReference type="PANTHER" id="PTHR42964">
    <property type="entry name" value="ENOYL-COA HYDRATASE"/>
    <property type="match status" value="1"/>
</dbReference>
<dbReference type="BioCyc" id="AMAC1300253:G12YX-98-MONOMER"/>